<gene>
    <name evidence="2" type="ORF">Dace_1021</name>
</gene>
<dbReference type="EMBL" id="AAEW02000011">
    <property type="protein sequence ID" value="EAT15357.1"/>
    <property type="molecule type" value="Genomic_DNA"/>
</dbReference>
<dbReference type="InterPro" id="IPR012349">
    <property type="entry name" value="Split_barrel_FMN-bd"/>
</dbReference>
<protein>
    <submittedName>
        <fullName evidence="2">Pyridoxamine 5'-phosphate oxidase-related, FMN-binding</fullName>
    </submittedName>
</protein>
<dbReference type="RefSeq" id="WP_006001029.1">
    <property type="nucleotide sequence ID" value="NZ_AAEW02000011.1"/>
</dbReference>
<comment type="caution">
    <text evidence="2">The sequence shown here is derived from an EMBL/GenBank/DDBJ whole genome shotgun (WGS) entry which is preliminary data.</text>
</comment>
<organism evidence="2 3">
    <name type="scientific">Desulfuromonas acetoxidans (strain DSM 684 / 11070)</name>
    <dbReference type="NCBI Taxonomy" id="281689"/>
    <lineage>
        <taxon>Bacteria</taxon>
        <taxon>Pseudomonadati</taxon>
        <taxon>Thermodesulfobacteriota</taxon>
        <taxon>Desulfuromonadia</taxon>
        <taxon>Desulfuromonadales</taxon>
        <taxon>Desulfuromonadaceae</taxon>
        <taxon>Desulfuromonas</taxon>
    </lineage>
</organism>
<name>Q1JYQ8_DESA6</name>
<dbReference type="InterPro" id="IPR011576">
    <property type="entry name" value="Pyridox_Oxase_N"/>
</dbReference>
<sequence length="134" mass="14815">MSPEELVSFVNTAQRVGTLSTVDHAGNPNSAIVGSAMMPDPQHVNIALAKNHSLENLRHNSHAVLSIYEPAPVIFNWQGARLYLTVDSIEETGPFKEEMIQRVEQEAGKMAARTIHAAVRFSMVKIRPLLDSIR</sequence>
<dbReference type="SUPFAM" id="SSF50475">
    <property type="entry name" value="FMN-binding split barrel"/>
    <property type="match status" value="1"/>
</dbReference>
<accession>Q1JYQ8</accession>
<dbReference type="Gene3D" id="2.30.110.10">
    <property type="entry name" value="Electron Transport, Fmn-binding Protein, Chain A"/>
    <property type="match status" value="1"/>
</dbReference>
<evidence type="ECO:0000313" key="2">
    <source>
        <dbReference type="EMBL" id="EAT15357.1"/>
    </source>
</evidence>
<dbReference type="Pfam" id="PF01243">
    <property type="entry name" value="PNPOx_N"/>
    <property type="match status" value="1"/>
</dbReference>
<evidence type="ECO:0000313" key="3">
    <source>
        <dbReference type="Proteomes" id="UP000005695"/>
    </source>
</evidence>
<proteinExistence type="predicted"/>
<reference evidence="2" key="1">
    <citation type="submission" date="2006-05" db="EMBL/GenBank/DDBJ databases">
        <title>Annotation of the draft genome assembly of Desulfuromonas acetoxidans DSM 684.</title>
        <authorList>
            <consortium name="US DOE Joint Genome Institute (JGI-ORNL)"/>
            <person name="Larimer F."/>
            <person name="Land M."/>
            <person name="Hauser L."/>
        </authorList>
    </citation>
    <scope>NUCLEOTIDE SEQUENCE [LARGE SCALE GENOMIC DNA]</scope>
    <source>
        <strain evidence="2">DSM 684</strain>
    </source>
</reference>
<dbReference type="Proteomes" id="UP000005695">
    <property type="component" value="Unassembled WGS sequence"/>
</dbReference>
<dbReference type="PANTHER" id="PTHR40660:SF1">
    <property type="entry name" value="5'-PHOSPHATE OXIDASE PUTATIVE DOMAIN-CONTAINING PROTEIN-RELATED"/>
    <property type="match status" value="1"/>
</dbReference>
<evidence type="ECO:0000259" key="1">
    <source>
        <dbReference type="Pfam" id="PF01243"/>
    </source>
</evidence>
<reference evidence="2" key="2">
    <citation type="submission" date="2006-05" db="EMBL/GenBank/DDBJ databases">
        <title>Sequencing of the draft genome and assembly of Desulfuromonas acetoxidans DSM 684.</title>
        <authorList>
            <consortium name="US DOE Joint Genome Institute (JGI-PGF)"/>
            <person name="Copeland A."/>
            <person name="Lucas S."/>
            <person name="Lapidus A."/>
            <person name="Barry K."/>
            <person name="Detter J.C."/>
            <person name="Glavina del Rio T."/>
            <person name="Hammon N."/>
            <person name="Israni S."/>
            <person name="Dalin E."/>
            <person name="Tice H."/>
            <person name="Bruce D."/>
            <person name="Pitluck S."/>
            <person name="Richardson P."/>
        </authorList>
    </citation>
    <scope>NUCLEOTIDE SEQUENCE [LARGE SCALE GENOMIC DNA]</scope>
    <source>
        <strain evidence="2">DSM 684</strain>
    </source>
</reference>
<dbReference type="AlphaFoldDB" id="Q1JYQ8"/>
<dbReference type="OrthoDB" id="5396728at2"/>
<dbReference type="PANTHER" id="PTHR40660">
    <property type="entry name" value="5'-PHOSPHATE OXIDASE PUTATIVE DOMAIN-CONTAINING PROTEIN-RELATED"/>
    <property type="match status" value="1"/>
</dbReference>
<feature type="domain" description="Pyridoxamine 5'-phosphate oxidase N-terminal" evidence="1">
    <location>
        <begin position="3"/>
        <end position="128"/>
    </location>
</feature>
<keyword evidence="3" id="KW-1185">Reference proteome</keyword>